<dbReference type="Proteomes" id="UP000054558">
    <property type="component" value="Unassembled WGS sequence"/>
</dbReference>
<feature type="region of interest" description="Disordered" evidence="1">
    <location>
        <begin position="59"/>
        <end position="96"/>
    </location>
</feature>
<dbReference type="AlphaFoldDB" id="A0A1Y1IGT9"/>
<evidence type="ECO:0000313" key="2">
    <source>
        <dbReference type="EMBL" id="GAQ90094.1"/>
    </source>
</evidence>
<dbReference type="EMBL" id="DF237548">
    <property type="protein sequence ID" value="GAQ90094.1"/>
    <property type="molecule type" value="Genomic_DNA"/>
</dbReference>
<keyword evidence="3" id="KW-1185">Reference proteome</keyword>
<evidence type="ECO:0000256" key="1">
    <source>
        <dbReference type="SAM" id="MobiDB-lite"/>
    </source>
</evidence>
<feature type="region of interest" description="Disordered" evidence="1">
    <location>
        <begin position="108"/>
        <end position="149"/>
    </location>
</feature>
<reference evidence="2 3" key="1">
    <citation type="journal article" date="2014" name="Nat. Commun.">
        <title>Klebsormidium flaccidum genome reveals primary factors for plant terrestrial adaptation.</title>
        <authorList>
            <person name="Hori K."/>
            <person name="Maruyama F."/>
            <person name="Fujisawa T."/>
            <person name="Togashi T."/>
            <person name="Yamamoto N."/>
            <person name="Seo M."/>
            <person name="Sato S."/>
            <person name="Yamada T."/>
            <person name="Mori H."/>
            <person name="Tajima N."/>
            <person name="Moriyama T."/>
            <person name="Ikeuchi M."/>
            <person name="Watanabe M."/>
            <person name="Wada H."/>
            <person name="Kobayashi K."/>
            <person name="Saito M."/>
            <person name="Masuda T."/>
            <person name="Sasaki-Sekimoto Y."/>
            <person name="Mashiguchi K."/>
            <person name="Awai K."/>
            <person name="Shimojima M."/>
            <person name="Masuda S."/>
            <person name="Iwai M."/>
            <person name="Nobusawa T."/>
            <person name="Narise T."/>
            <person name="Kondo S."/>
            <person name="Saito H."/>
            <person name="Sato R."/>
            <person name="Murakawa M."/>
            <person name="Ihara Y."/>
            <person name="Oshima-Yamada Y."/>
            <person name="Ohtaka K."/>
            <person name="Satoh M."/>
            <person name="Sonobe K."/>
            <person name="Ishii M."/>
            <person name="Ohtani R."/>
            <person name="Kanamori-Sato M."/>
            <person name="Honoki R."/>
            <person name="Miyazaki D."/>
            <person name="Mochizuki H."/>
            <person name="Umetsu J."/>
            <person name="Higashi K."/>
            <person name="Shibata D."/>
            <person name="Kamiya Y."/>
            <person name="Sato N."/>
            <person name="Nakamura Y."/>
            <person name="Tabata S."/>
            <person name="Ida S."/>
            <person name="Kurokawa K."/>
            <person name="Ohta H."/>
        </authorList>
    </citation>
    <scope>NUCLEOTIDE SEQUENCE [LARGE SCALE GENOMIC DNA]</scope>
    <source>
        <strain evidence="2 3">NIES-2285</strain>
    </source>
</reference>
<gene>
    <name evidence="2" type="ORF">KFL_005990010</name>
</gene>
<protein>
    <submittedName>
        <fullName evidence="2">Uncharacterized protein</fullName>
    </submittedName>
</protein>
<name>A0A1Y1IGT9_KLENI</name>
<organism evidence="2 3">
    <name type="scientific">Klebsormidium nitens</name>
    <name type="common">Green alga</name>
    <name type="synonym">Ulothrix nitens</name>
    <dbReference type="NCBI Taxonomy" id="105231"/>
    <lineage>
        <taxon>Eukaryota</taxon>
        <taxon>Viridiplantae</taxon>
        <taxon>Streptophyta</taxon>
        <taxon>Klebsormidiophyceae</taxon>
        <taxon>Klebsormidiales</taxon>
        <taxon>Klebsormidiaceae</taxon>
        <taxon>Klebsormidium</taxon>
    </lineage>
</organism>
<accession>A0A1Y1IGT9</accession>
<evidence type="ECO:0000313" key="3">
    <source>
        <dbReference type="Proteomes" id="UP000054558"/>
    </source>
</evidence>
<feature type="compositionally biased region" description="Pro residues" evidence="1">
    <location>
        <begin position="112"/>
        <end position="124"/>
    </location>
</feature>
<sequence length="241" mass="25607">MQAVERCSALAHGAPTLFARPHGIADNLPHIPCSISEYKVRPSSRRAARLRVSAVSKEGLEKVQRAISQAQSEDKRKPGIPPPPLDAGPGLINLSGRDDLETRRAPFVKPLSTPPAEPLTPPEPVSSQKPADGPSVSGKEEGKESWLLPSPLTPGQRVIVLEMIGLTVVAFGRSSEGVVPEEVLGFLQLWMRLAWGGHAFLGVVAAVLAAGKGRTPLKWFVKVAASGALGLQELLALPKRS</sequence>
<proteinExistence type="predicted"/>